<accession>A0A4P9XN69</accession>
<protein>
    <recommendedName>
        <fullName evidence="3">YbaK/aminoacyl-tRNA synthetase-associated domain-containing protein</fullName>
    </recommendedName>
</protein>
<gene>
    <name evidence="1" type="ORF">THASP1DRAFT_30778</name>
</gene>
<dbReference type="GO" id="GO:0002161">
    <property type="term" value="F:aminoacyl-tRNA deacylase activity"/>
    <property type="evidence" value="ECO:0007669"/>
    <property type="project" value="InterPro"/>
</dbReference>
<dbReference type="SUPFAM" id="SSF55826">
    <property type="entry name" value="YbaK/ProRS associated domain"/>
    <property type="match status" value="1"/>
</dbReference>
<name>A0A4P9XN69_9FUNG</name>
<keyword evidence="2" id="KW-1185">Reference proteome</keyword>
<dbReference type="Gene3D" id="3.90.960.10">
    <property type="entry name" value="YbaK/aminoacyl-tRNA synthetase-associated domain"/>
    <property type="match status" value="1"/>
</dbReference>
<sequence>MDQRVQRLASAVAELYASHCLRDAYLAHFNELAAEQTLPDDAPDTVQRVWRACEQLGLQPHARFYHVEPDYYEWTLHRRAARLMAPSIDHLCKTVVFENTRCSVQDASDPLNSRYYCVITQYVASVNAQKLMNYVRSLKNKEISKKYYNFRLADTDASLALTGFGNNGVSPIGCTTSLPIIISKSILSLEPPVLYLGAGDIDWKIAMPVAEFIAKAHCFVADLS</sequence>
<dbReference type="PANTHER" id="PTHR30411">
    <property type="entry name" value="CYTOPLASMIC PROTEIN"/>
    <property type="match status" value="1"/>
</dbReference>
<evidence type="ECO:0000313" key="1">
    <source>
        <dbReference type="EMBL" id="RKP07397.1"/>
    </source>
</evidence>
<evidence type="ECO:0000313" key="2">
    <source>
        <dbReference type="Proteomes" id="UP000271241"/>
    </source>
</evidence>
<organism evidence="1 2">
    <name type="scientific">Thamnocephalis sphaerospora</name>
    <dbReference type="NCBI Taxonomy" id="78915"/>
    <lineage>
        <taxon>Eukaryota</taxon>
        <taxon>Fungi</taxon>
        <taxon>Fungi incertae sedis</taxon>
        <taxon>Zoopagomycota</taxon>
        <taxon>Zoopagomycotina</taxon>
        <taxon>Zoopagomycetes</taxon>
        <taxon>Zoopagales</taxon>
        <taxon>Sigmoideomycetaceae</taxon>
        <taxon>Thamnocephalis</taxon>
    </lineage>
</organism>
<dbReference type="CDD" id="cd04332">
    <property type="entry name" value="YbaK_like"/>
    <property type="match status" value="1"/>
</dbReference>
<dbReference type="Proteomes" id="UP000271241">
    <property type="component" value="Unassembled WGS sequence"/>
</dbReference>
<dbReference type="InterPro" id="IPR036754">
    <property type="entry name" value="YbaK/aa-tRNA-synt-asso_dom_sf"/>
</dbReference>
<dbReference type="EMBL" id="KZ992725">
    <property type="protein sequence ID" value="RKP07397.1"/>
    <property type="molecule type" value="Genomic_DNA"/>
</dbReference>
<dbReference type="AlphaFoldDB" id="A0A4P9XN69"/>
<dbReference type="OrthoDB" id="1058301at2759"/>
<dbReference type="PANTHER" id="PTHR30411:SF4">
    <property type="entry name" value="YBAK_AMINOACYL-TRNA SYNTHETASE-ASSOCIATED DOMAIN-CONTAINING PROTEIN"/>
    <property type="match status" value="1"/>
</dbReference>
<evidence type="ECO:0008006" key="3">
    <source>
        <dbReference type="Google" id="ProtNLM"/>
    </source>
</evidence>
<proteinExistence type="predicted"/>
<dbReference type="STRING" id="78915.A0A4P9XN69"/>
<reference evidence="2" key="1">
    <citation type="journal article" date="2018" name="Nat. Microbiol.">
        <title>Leveraging single-cell genomics to expand the fungal tree of life.</title>
        <authorList>
            <person name="Ahrendt S.R."/>
            <person name="Quandt C.A."/>
            <person name="Ciobanu D."/>
            <person name="Clum A."/>
            <person name="Salamov A."/>
            <person name="Andreopoulos B."/>
            <person name="Cheng J.F."/>
            <person name="Woyke T."/>
            <person name="Pelin A."/>
            <person name="Henrissat B."/>
            <person name="Reynolds N.K."/>
            <person name="Benny G.L."/>
            <person name="Smith M.E."/>
            <person name="James T.Y."/>
            <person name="Grigoriev I.V."/>
        </authorList>
    </citation>
    <scope>NUCLEOTIDE SEQUENCE [LARGE SCALE GENOMIC DNA]</scope>
    <source>
        <strain evidence="2">RSA 1356</strain>
    </source>
</reference>